<keyword evidence="9" id="KW-1133">Transmembrane helix</keyword>
<reference evidence="11" key="1">
    <citation type="submission" date="2025-08" db="UniProtKB">
        <authorList>
            <consortium name="Ensembl"/>
        </authorList>
    </citation>
    <scope>IDENTIFICATION</scope>
</reference>
<evidence type="ECO:0000256" key="4">
    <source>
        <dbReference type="ARBA" id="ARBA00008599"/>
    </source>
</evidence>
<name>A0A3Q4GJD7_NEOBR</name>
<evidence type="ECO:0000256" key="1">
    <source>
        <dbReference type="ARBA" id="ARBA00004163"/>
    </source>
</evidence>
<evidence type="ECO:0000256" key="10">
    <source>
        <dbReference type="ARBA" id="ARBA00023136"/>
    </source>
</evidence>
<evidence type="ECO:0000256" key="3">
    <source>
        <dbReference type="ARBA" id="ARBA00004236"/>
    </source>
</evidence>
<dbReference type="PANTHER" id="PTHR23085:SF6">
    <property type="entry name" value="JUNCTOPHILIN-1"/>
    <property type="match status" value="1"/>
</dbReference>
<evidence type="ECO:0000256" key="6">
    <source>
        <dbReference type="ARBA" id="ARBA00022692"/>
    </source>
</evidence>
<dbReference type="InterPro" id="IPR003409">
    <property type="entry name" value="MORN"/>
</dbReference>
<dbReference type="GO" id="GO:0016529">
    <property type="term" value="C:sarcoplasmic reticulum"/>
    <property type="evidence" value="ECO:0007669"/>
    <property type="project" value="TreeGrafter"/>
</dbReference>
<dbReference type="SMART" id="SM00698">
    <property type="entry name" value="MORN"/>
    <property type="match status" value="1"/>
</dbReference>
<dbReference type="GO" id="GO:0005789">
    <property type="term" value="C:endoplasmic reticulum membrane"/>
    <property type="evidence" value="ECO:0007669"/>
    <property type="project" value="UniProtKB-SubCell"/>
</dbReference>
<sequence>MERVQRREKRSNGMKYEGEWLNNKRHGYGCTIFPNGTKEEGKYKNNTVRGRVRFSHHQIIIWVGRFVRVGWFLRTLDQARIKEQGWNCDIKKQ</sequence>
<keyword evidence="6" id="KW-0812">Transmembrane</keyword>
<evidence type="ECO:0000256" key="2">
    <source>
        <dbReference type="ARBA" id="ARBA00004184"/>
    </source>
</evidence>
<dbReference type="AlphaFoldDB" id="A0A3Q4GJD7"/>
<dbReference type="Proteomes" id="UP000261580">
    <property type="component" value="Unassembled WGS sequence"/>
</dbReference>
<dbReference type="Bgee" id="ENSNBRG00000007398">
    <property type="expression patterns" value="Expressed in skeletal muscle tissue and 4 other cell types or tissues"/>
</dbReference>
<keyword evidence="12" id="KW-1185">Reference proteome</keyword>
<organism evidence="11 12">
    <name type="scientific">Neolamprologus brichardi</name>
    <name type="common">Fairy cichlid</name>
    <name type="synonym">Lamprologus brichardi</name>
    <dbReference type="NCBI Taxonomy" id="32507"/>
    <lineage>
        <taxon>Eukaryota</taxon>
        <taxon>Metazoa</taxon>
        <taxon>Chordata</taxon>
        <taxon>Craniata</taxon>
        <taxon>Vertebrata</taxon>
        <taxon>Euteleostomi</taxon>
        <taxon>Actinopterygii</taxon>
        <taxon>Neopterygii</taxon>
        <taxon>Teleostei</taxon>
        <taxon>Neoteleostei</taxon>
        <taxon>Acanthomorphata</taxon>
        <taxon>Ovalentaria</taxon>
        <taxon>Cichlomorphae</taxon>
        <taxon>Cichliformes</taxon>
        <taxon>Cichlidae</taxon>
        <taxon>African cichlids</taxon>
        <taxon>Pseudocrenilabrinae</taxon>
        <taxon>Lamprologini</taxon>
        <taxon>Neolamprologus</taxon>
    </lineage>
</organism>
<keyword evidence="10" id="KW-0472">Membrane</keyword>
<dbReference type="STRING" id="32507.ENSNBRP00000009495"/>
<protein>
    <submittedName>
        <fullName evidence="11">Uncharacterized protein</fullName>
    </submittedName>
</protein>
<comment type="similarity">
    <text evidence="4">Belongs to the junctophilin family.</text>
</comment>
<dbReference type="Ensembl" id="ENSNBRT00000009762.1">
    <property type="protein sequence ID" value="ENSNBRP00000009495.1"/>
    <property type="gene ID" value="ENSNBRG00000007398.1"/>
</dbReference>
<dbReference type="GO" id="GO:0005886">
    <property type="term" value="C:plasma membrane"/>
    <property type="evidence" value="ECO:0007669"/>
    <property type="project" value="UniProtKB-SubCell"/>
</dbReference>
<evidence type="ECO:0000256" key="7">
    <source>
        <dbReference type="ARBA" id="ARBA00022737"/>
    </source>
</evidence>
<dbReference type="InterPro" id="IPR017191">
    <property type="entry name" value="Junctophilin"/>
</dbReference>
<evidence type="ECO:0000256" key="9">
    <source>
        <dbReference type="ARBA" id="ARBA00022989"/>
    </source>
</evidence>
<dbReference type="GeneTree" id="ENSGT00940000156130"/>
<keyword evidence="7" id="KW-0677">Repeat</keyword>
<dbReference type="PANTHER" id="PTHR23085">
    <property type="entry name" value="GH28348P"/>
    <property type="match status" value="1"/>
</dbReference>
<reference evidence="11" key="2">
    <citation type="submission" date="2025-09" db="UniProtKB">
        <authorList>
            <consortium name="Ensembl"/>
        </authorList>
    </citation>
    <scope>IDENTIFICATION</scope>
</reference>
<evidence type="ECO:0000256" key="5">
    <source>
        <dbReference type="ARBA" id="ARBA00022475"/>
    </source>
</evidence>
<keyword evidence="8" id="KW-0256">Endoplasmic reticulum</keyword>
<evidence type="ECO:0000313" key="11">
    <source>
        <dbReference type="Ensembl" id="ENSNBRP00000009495.1"/>
    </source>
</evidence>
<proteinExistence type="inferred from homology"/>
<dbReference type="SUPFAM" id="SSF82185">
    <property type="entry name" value="Histone H3 K4-specific methyltransferase SET7/9 N-terminal domain"/>
    <property type="match status" value="1"/>
</dbReference>
<dbReference type="Pfam" id="PF02493">
    <property type="entry name" value="MORN"/>
    <property type="match status" value="1"/>
</dbReference>
<dbReference type="Gene3D" id="2.20.110.10">
    <property type="entry name" value="Histone H3 K4-specific methyltransferase SET7/9 N-terminal domain"/>
    <property type="match status" value="1"/>
</dbReference>
<comment type="subcellular location">
    <subcellularLocation>
        <location evidence="3">Cell membrane</location>
    </subcellularLocation>
    <subcellularLocation>
        <location evidence="2">Endomembrane system</location>
        <topology evidence="2">Peripheral membrane protein</topology>
    </subcellularLocation>
    <subcellularLocation>
        <location evidence="1">Endoplasmic reticulum membrane</location>
        <topology evidence="1">Single-pass type IV membrane protein</topology>
    </subcellularLocation>
</comment>
<evidence type="ECO:0000256" key="8">
    <source>
        <dbReference type="ARBA" id="ARBA00022824"/>
    </source>
</evidence>
<evidence type="ECO:0000313" key="12">
    <source>
        <dbReference type="Proteomes" id="UP000261580"/>
    </source>
</evidence>
<dbReference type="GO" id="GO:0030314">
    <property type="term" value="C:junctional membrane complex"/>
    <property type="evidence" value="ECO:0007669"/>
    <property type="project" value="InterPro"/>
</dbReference>
<accession>A0A3Q4GJD7</accession>
<keyword evidence="5" id="KW-1003">Cell membrane</keyword>